<dbReference type="Pfam" id="PF00455">
    <property type="entry name" value="DeoRC"/>
    <property type="match status" value="1"/>
</dbReference>
<keyword evidence="1" id="KW-0805">Transcription regulation</keyword>
<reference evidence="6 7" key="1">
    <citation type="submission" date="2019-04" db="EMBL/GenBank/DDBJ databases">
        <authorList>
            <person name="Jiang L."/>
        </authorList>
    </citation>
    <scope>NUCLEOTIDE SEQUENCE [LARGE SCALE GENOMIC DNA]</scope>
    <source>
        <strain evidence="6 7">YIM 131853</strain>
    </source>
</reference>
<dbReference type="PANTHER" id="PTHR30363:SF44">
    <property type="entry name" value="AGA OPERON TRANSCRIPTIONAL REPRESSOR-RELATED"/>
    <property type="match status" value="1"/>
</dbReference>
<keyword evidence="3" id="KW-0804">Transcription</keyword>
<dbReference type="InterPro" id="IPR050313">
    <property type="entry name" value="Carb_Metab_HTH_regulators"/>
</dbReference>
<feature type="region of interest" description="Disordered" evidence="4">
    <location>
        <begin position="262"/>
        <end position="281"/>
    </location>
</feature>
<sequence>MTEQNSPSDRYEGLRSEVILGELRAAGRVSVRGLSDRLGVSEVTIRKDLDALEDLSLLRRVRGGAVNSARGEEGAFADRLSLDSAVKRALAREVGRLVKDGDSIAIDSSTSGYYVAQELLDRRDLVVVTFGLRAAMLLFEQSDATVIMPGGVIRRQSGGMIGSFGDALAGRVDVRLGFFGTAAVSSQHGMLELSSEEAVTKRALVTASSEVHVLFASTKIDKFGLHSFASSQEVTRLYTDDGAPDDFVSDWEAMGTPVTRVPGTREGLSVRPAASRRVHRG</sequence>
<organism evidence="6 7">
    <name type="scientific">Naasia lichenicola</name>
    <dbReference type="NCBI Taxonomy" id="2565933"/>
    <lineage>
        <taxon>Bacteria</taxon>
        <taxon>Bacillati</taxon>
        <taxon>Actinomycetota</taxon>
        <taxon>Actinomycetes</taxon>
        <taxon>Micrococcales</taxon>
        <taxon>Microbacteriaceae</taxon>
        <taxon>Naasia</taxon>
    </lineage>
</organism>
<dbReference type="InterPro" id="IPR001034">
    <property type="entry name" value="DeoR_HTH"/>
</dbReference>
<feature type="domain" description="HTH deoR-type" evidence="5">
    <location>
        <begin position="12"/>
        <end position="67"/>
    </location>
</feature>
<evidence type="ECO:0000259" key="5">
    <source>
        <dbReference type="PROSITE" id="PS51000"/>
    </source>
</evidence>
<dbReference type="PROSITE" id="PS00894">
    <property type="entry name" value="HTH_DEOR_1"/>
    <property type="match status" value="1"/>
</dbReference>
<proteinExistence type="predicted"/>
<dbReference type="InterPro" id="IPR014036">
    <property type="entry name" value="DeoR-like_C"/>
</dbReference>
<gene>
    <name evidence="6" type="ORF">E6C64_11465</name>
</gene>
<dbReference type="SMART" id="SM00420">
    <property type="entry name" value="HTH_DEOR"/>
    <property type="match status" value="1"/>
</dbReference>
<dbReference type="InterPro" id="IPR036390">
    <property type="entry name" value="WH_DNA-bd_sf"/>
</dbReference>
<evidence type="ECO:0000256" key="4">
    <source>
        <dbReference type="SAM" id="MobiDB-lite"/>
    </source>
</evidence>
<dbReference type="InterPro" id="IPR018356">
    <property type="entry name" value="Tscrpt_reg_HTH_DeoR_CS"/>
</dbReference>
<keyword evidence="2" id="KW-0238">DNA-binding</keyword>
<comment type="caution">
    <text evidence="6">The sequence shown here is derived from an EMBL/GenBank/DDBJ whole genome shotgun (WGS) entry which is preliminary data.</text>
</comment>
<protein>
    <submittedName>
        <fullName evidence="6">DeoR/GlpR transcriptional regulator</fullName>
    </submittedName>
</protein>
<dbReference type="AlphaFoldDB" id="A0A4S4FHP2"/>
<evidence type="ECO:0000256" key="1">
    <source>
        <dbReference type="ARBA" id="ARBA00023015"/>
    </source>
</evidence>
<dbReference type="Gene3D" id="1.10.10.10">
    <property type="entry name" value="Winged helix-like DNA-binding domain superfamily/Winged helix DNA-binding domain"/>
    <property type="match status" value="1"/>
</dbReference>
<dbReference type="SUPFAM" id="SSF100950">
    <property type="entry name" value="NagB/RpiA/CoA transferase-like"/>
    <property type="match status" value="1"/>
</dbReference>
<dbReference type="Pfam" id="PF08220">
    <property type="entry name" value="HTH_DeoR"/>
    <property type="match status" value="1"/>
</dbReference>
<evidence type="ECO:0000313" key="7">
    <source>
        <dbReference type="Proteomes" id="UP000309133"/>
    </source>
</evidence>
<dbReference type="Proteomes" id="UP000309133">
    <property type="component" value="Unassembled WGS sequence"/>
</dbReference>
<dbReference type="RefSeq" id="WP_136427662.1">
    <property type="nucleotide sequence ID" value="NZ_SSSM01000005.1"/>
</dbReference>
<evidence type="ECO:0000256" key="3">
    <source>
        <dbReference type="ARBA" id="ARBA00023163"/>
    </source>
</evidence>
<dbReference type="InterPro" id="IPR037171">
    <property type="entry name" value="NagB/RpiA_transferase-like"/>
</dbReference>
<keyword evidence="7" id="KW-1185">Reference proteome</keyword>
<name>A0A4S4FHP2_9MICO</name>
<dbReference type="PANTHER" id="PTHR30363">
    <property type="entry name" value="HTH-TYPE TRANSCRIPTIONAL REGULATOR SRLR-RELATED"/>
    <property type="match status" value="1"/>
</dbReference>
<dbReference type="PROSITE" id="PS51000">
    <property type="entry name" value="HTH_DEOR_2"/>
    <property type="match status" value="1"/>
</dbReference>
<dbReference type="EMBL" id="SSSM01000005">
    <property type="protein sequence ID" value="THG29332.1"/>
    <property type="molecule type" value="Genomic_DNA"/>
</dbReference>
<dbReference type="GO" id="GO:0003700">
    <property type="term" value="F:DNA-binding transcription factor activity"/>
    <property type="evidence" value="ECO:0007669"/>
    <property type="project" value="InterPro"/>
</dbReference>
<dbReference type="OrthoDB" id="7688673at2"/>
<accession>A0A4S4FHP2</accession>
<evidence type="ECO:0000313" key="6">
    <source>
        <dbReference type="EMBL" id="THG29332.1"/>
    </source>
</evidence>
<dbReference type="InterPro" id="IPR036388">
    <property type="entry name" value="WH-like_DNA-bd_sf"/>
</dbReference>
<dbReference type="SUPFAM" id="SSF46785">
    <property type="entry name" value="Winged helix' DNA-binding domain"/>
    <property type="match status" value="1"/>
</dbReference>
<dbReference type="PRINTS" id="PR00037">
    <property type="entry name" value="HTHLACR"/>
</dbReference>
<evidence type="ECO:0000256" key="2">
    <source>
        <dbReference type="ARBA" id="ARBA00023125"/>
    </source>
</evidence>
<dbReference type="GO" id="GO:0003677">
    <property type="term" value="F:DNA binding"/>
    <property type="evidence" value="ECO:0007669"/>
    <property type="project" value="UniProtKB-KW"/>
</dbReference>
<dbReference type="SMART" id="SM01134">
    <property type="entry name" value="DeoRC"/>
    <property type="match status" value="1"/>
</dbReference>